<name>A0ABT4S9B5_9ACTN</name>
<dbReference type="Proteomes" id="UP001144036">
    <property type="component" value="Unassembled WGS sequence"/>
</dbReference>
<feature type="domain" description="HTH cro/C1-type" evidence="1">
    <location>
        <begin position="18"/>
        <end position="74"/>
    </location>
</feature>
<reference evidence="2" key="1">
    <citation type="submission" date="2022-11" db="EMBL/GenBank/DDBJ databases">
        <title>Nonomuraea corallina sp. nov., a new species of the genus Nonomuraea isolated from sea side sediment in Thai sea.</title>
        <authorList>
            <person name="Ngamcharungchit C."/>
            <person name="Matsumoto A."/>
            <person name="Suriyachadkun C."/>
            <person name="Panbangred W."/>
            <person name="Inahashi Y."/>
            <person name="Intra B."/>
        </authorList>
    </citation>
    <scope>NUCLEOTIDE SEQUENCE</scope>
    <source>
        <strain evidence="2">MCN248</strain>
    </source>
</reference>
<dbReference type="Gene3D" id="1.10.260.40">
    <property type="entry name" value="lambda repressor-like DNA-binding domains"/>
    <property type="match status" value="1"/>
</dbReference>
<gene>
    <name evidence="2" type="ORF">OUY22_08835</name>
</gene>
<evidence type="ECO:0000313" key="3">
    <source>
        <dbReference type="Proteomes" id="UP001144036"/>
    </source>
</evidence>
<dbReference type="PROSITE" id="PS50943">
    <property type="entry name" value="HTH_CROC1"/>
    <property type="match status" value="1"/>
</dbReference>
<dbReference type="InterPro" id="IPR010982">
    <property type="entry name" value="Lambda_DNA-bd_dom_sf"/>
</dbReference>
<dbReference type="InterPro" id="IPR001387">
    <property type="entry name" value="Cro/C1-type_HTH"/>
</dbReference>
<dbReference type="RefSeq" id="WP_270154333.1">
    <property type="nucleotide sequence ID" value="NZ_JAPNNL010000023.1"/>
</dbReference>
<dbReference type="SUPFAM" id="SSF47413">
    <property type="entry name" value="lambda repressor-like DNA-binding domains"/>
    <property type="match status" value="1"/>
</dbReference>
<evidence type="ECO:0000259" key="1">
    <source>
        <dbReference type="PROSITE" id="PS50943"/>
    </source>
</evidence>
<protein>
    <submittedName>
        <fullName evidence="2">Helix-turn-helix transcriptional regulator</fullName>
    </submittedName>
</protein>
<keyword evidence="3" id="KW-1185">Reference proteome</keyword>
<dbReference type="CDD" id="cd00093">
    <property type="entry name" value="HTH_XRE"/>
    <property type="match status" value="1"/>
</dbReference>
<comment type="caution">
    <text evidence="2">The sequence shown here is derived from an EMBL/GenBank/DDBJ whole genome shotgun (WGS) entry which is preliminary data.</text>
</comment>
<accession>A0ABT4S9B5</accession>
<organism evidence="2 3">
    <name type="scientific">Nonomuraea corallina</name>
    <dbReference type="NCBI Taxonomy" id="2989783"/>
    <lineage>
        <taxon>Bacteria</taxon>
        <taxon>Bacillati</taxon>
        <taxon>Actinomycetota</taxon>
        <taxon>Actinomycetes</taxon>
        <taxon>Streptosporangiales</taxon>
        <taxon>Streptosporangiaceae</taxon>
        <taxon>Nonomuraea</taxon>
    </lineage>
</organism>
<dbReference type="SMART" id="SM00530">
    <property type="entry name" value="HTH_XRE"/>
    <property type="match status" value="1"/>
</dbReference>
<dbReference type="Pfam" id="PF13560">
    <property type="entry name" value="HTH_31"/>
    <property type="match status" value="1"/>
</dbReference>
<sequence>MNDRKPTPVPRLMMAAELRRLRDRAGMTGDDVKERLGWSTAKLSKIENARIGISPTDAEALLDLYDPGLSPDHRRRLLALTAHDRPRGWWRAYAGSSPQEGFAAFLDIEAVARAACLWEADVVPGLLQTEAYARELIQNWQLIDTALTPEQIEYRIAIRMKRQQLLEAPSPLHLHIVLDESVLMRHFGSPAIMRAQLRKLLEILDMPNVHMQLSLLGRPRQIAESSFTLLMLSEPGDDAGQRLVWMDMGRDGVLYLDQAATHQYGLIFNQLARQSIDDIALIRDTIVSHLPP</sequence>
<dbReference type="InterPro" id="IPR043917">
    <property type="entry name" value="DUF5753"/>
</dbReference>
<evidence type="ECO:0000313" key="2">
    <source>
        <dbReference type="EMBL" id="MDA0633521.1"/>
    </source>
</evidence>
<proteinExistence type="predicted"/>
<dbReference type="Pfam" id="PF19054">
    <property type="entry name" value="DUF5753"/>
    <property type="match status" value="1"/>
</dbReference>
<dbReference type="EMBL" id="JAPNNL010000023">
    <property type="protein sequence ID" value="MDA0633521.1"/>
    <property type="molecule type" value="Genomic_DNA"/>
</dbReference>